<evidence type="ECO:0000256" key="2">
    <source>
        <dbReference type="SAM" id="Phobius"/>
    </source>
</evidence>
<comment type="caution">
    <text evidence="4">The sequence shown here is derived from an EMBL/GenBank/DDBJ whole genome shotgun (WGS) entry which is preliminary data.</text>
</comment>
<proteinExistence type="predicted"/>
<feature type="compositionally biased region" description="Polar residues" evidence="1">
    <location>
        <begin position="416"/>
        <end position="445"/>
    </location>
</feature>
<feature type="transmembrane region" description="Helical" evidence="2">
    <location>
        <begin position="195"/>
        <end position="214"/>
    </location>
</feature>
<sequence>MRVHKQIHQKLAPLLAFLIPGAGHLVLGFHLRGLMLLAGTLTDIVAIIRFADEGGGKFALLIVYLGLALPLFWFYSVFDTLQQRAKLGESGELPEANRTRASASAMQGAAVIAVGLLLLGLVRSPNVLLPWLDAVGVYAPGVGLMFIALAIAARRGREMLKMGRFTAAIIIMTVGGLLLWDRIKGRNDIELLGQWWPAAFVLLGIEVVAFSFVIRAKNKRISFDIGGSFLAVIIAVTAFVVTQYAAMPFQWLDDLKVNLTGMSGYGEEKGFKYEKETLSVPLGTDTSKISIDNPNGKVTLRKGDVNEVMIETVLWVDVNDQQEADNVAEGSTVEVSEGDTIAIEAKGQSYSDNGSRKPRMNIRVTIPADSHFGQHVKIPDKASSAGSVETSRPLDSSKTIASNEKENLPPSDRAASGTNSGQVTQSPEGTGQDAPNESSTNNNADSAADEVPADTELSIHVSNGSVDVSGLVFTGGAAVKVTNGEITLRHLSGSVHAETKNGFIEAFDIAGSVQLDTYNGNVKAFRINGDVQGSTLSGNIEVERVKGSTAVDTKNGEIRIREADASITADTLNGSIDIQSAIVGGDWNIDSSIGEINLVIPDNGNYNVNGSVTFGSISTNLPLATSKKTIQGDIGEATYRINIDANSSITVNRYIPK</sequence>
<keyword evidence="2" id="KW-0472">Membrane</keyword>
<dbReference type="Pfam" id="PF13349">
    <property type="entry name" value="DUF4097"/>
    <property type="match status" value="1"/>
</dbReference>
<feature type="domain" description="DUF4097" evidence="3">
    <location>
        <begin position="512"/>
        <end position="647"/>
    </location>
</feature>
<feature type="region of interest" description="Disordered" evidence="1">
    <location>
        <begin position="366"/>
        <end position="453"/>
    </location>
</feature>
<keyword evidence="5" id="KW-1185">Reference proteome</keyword>
<name>A0ABS7D8Y5_9BACL</name>
<feature type="transmembrane region" description="Helical" evidence="2">
    <location>
        <begin position="99"/>
        <end position="122"/>
    </location>
</feature>
<feature type="transmembrane region" description="Helical" evidence="2">
    <location>
        <begin position="134"/>
        <end position="153"/>
    </location>
</feature>
<accession>A0ABS7D8Y5</accession>
<feature type="transmembrane region" description="Helical" evidence="2">
    <location>
        <begin position="226"/>
        <end position="246"/>
    </location>
</feature>
<dbReference type="Proteomes" id="UP000812277">
    <property type="component" value="Unassembled WGS sequence"/>
</dbReference>
<dbReference type="RefSeq" id="WP_219873646.1">
    <property type="nucleotide sequence ID" value="NZ_JAHZIJ010000013.1"/>
</dbReference>
<feature type="compositionally biased region" description="Polar residues" evidence="1">
    <location>
        <begin position="384"/>
        <end position="402"/>
    </location>
</feature>
<reference evidence="4 5" key="1">
    <citation type="submission" date="2021-07" db="EMBL/GenBank/DDBJ databases">
        <title>Paenibacillus radiodurans sp. nov., isolated from the southeastern edge of Tengger Desert.</title>
        <authorList>
            <person name="Zhang G."/>
        </authorList>
    </citation>
    <scope>NUCLEOTIDE SEQUENCE [LARGE SCALE GENOMIC DNA]</scope>
    <source>
        <strain evidence="4 5">DT7-4</strain>
    </source>
</reference>
<evidence type="ECO:0000259" key="3">
    <source>
        <dbReference type="Pfam" id="PF13349"/>
    </source>
</evidence>
<organism evidence="4 5">
    <name type="scientific">Paenibacillus oenotherae</name>
    <dbReference type="NCBI Taxonomy" id="1435645"/>
    <lineage>
        <taxon>Bacteria</taxon>
        <taxon>Bacillati</taxon>
        <taxon>Bacillota</taxon>
        <taxon>Bacilli</taxon>
        <taxon>Bacillales</taxon>
        <taxon>Paenibacillaceae</taxon>
        <taxon>Paenibacillus</taxon>
    </lineage>
</organism>
<evidence type="ECO:0000313" key="5">
    <source>
        <dbReference type="Proteomes" id="UP000812277"/>
    </source>
</evidence>
<evidence type="ECO:0000313" key="4">
    <source>
        <dbReference type="EMBL" id="MBW7476402.1"/>
    </source>
</evidence>
<keyword evidence="2" id="KW-1133">Transmembrane helix</keyword>
<dbReference type="PANTHER" id="PTHR34094">
    <property type="match status" value="1"/>
</dbReference>
<feature type="transmembrane region" description="Helical" evidence="2">
    <location>
        <begin position="12"/>
        <end position="31"/>
    </location>
</feature>
<gene>
    <name evidence="4" type="ORF">K0T92_16845</name>
</gene>
<feature type="transmembrane region" description="Helical" evidence="2">
    <location>
        <begin position="165"/>
        <end position="183"/>
    </location>
</feature>
<keyword evidence="2" id="KW-0812">Transmembrane</keyword>
<dbReference type="InterPro" id="IPR025164">
    <property type="entry name" value="Toastrack_DUF4097"/>
</dbReference>
<dbReference type="EMBL" id="JAHZIJ010000013">
    <property type="protein sequence ID" value="MBW7476402.1"/>
    <property type="molecule type" value="Genomic_DNA"/>
</dbReference>
<feature type="transmembrane region" description="Helical" evidence="2">
    <location>
        <begin position="58"/>
        <end position="78"/>
    </location>
</feature>
<protein>
    <submittedName>
        <fullName evidence="4">DUF4097 domain-containing protein</fullName>
    </submittedName>
</protein>
<dbReference type="PANTHER" id="PTHR34094:SF1">
    <property type="entry name" value="PROTEIN FAM185A"/>
    <property type="match status" value="1"/>
</dbReference>
<evidence type="ECO:0000256" key="1">
    <source>
        <dbReference type="SAM" id="MobiDB-lite"/>
    </source>
</evidence>